<dbReference type="RefSeq" id="WP_153477682.1">
    <property type="nucleotide sequence ID" value="NZ_VWNA01000001.1"/>
</dbReference>
<dbReference type="NCBIfam" id="TIGR01549">
    <property type="entry name" value="HAD-SF-IA-v1"/>
    <property type="match status" value="1"/>
</dbReference>
<dbReference type="EC" id="3.1.3.18" evidence="5 10"/>
<dbReference type="InterPro" id="IPR006439">
    <property type="entry name" value="HAD-SF_hydro_IA"/>
</dbReference>
<comment type="similarity">
    <text evidence="4 10">Belongs to the HAD-like hydrolase superfamily. CbbY/CbbZ/Gph/YieH family.</text>
</comment>
<accession>A0A6A7XY19</accession>
<evidence type="ECO:0000256" key="9">
    <source>
        <dbReference type="ARBA" id="ARBA00023277"/>
    </source>
</evidence>
<dbReference type="PANTHER" id="PTHR43434">
    <property type="entry name" value="PHOSPHOGLYCOLATE PHOSPHATASE"/>
    <property type="match status" value="1"/>
</dbReference>
<dbReference type="NCBIfam" id="TIGR01449">
    <property type="entry name" value="PGP_bact"/>
    <property type="match status" value="1"/>
</dbReference>
<dbReference type="PANTHER" id="PTHR43434:SF1">
    <property type="entry name" value="PHOSPHOGLYCOLATE PHOSPHATASE"/>
    <property type="match status" value="1"/>
</dbReference>
<sequence>MSRVIAFDLDGTLVETAPDLAATLNLVLAEEGLAPIDEAGVRSMVGRGARVLIARGLAARDHSVSEARLEELFQSYLVHYEARIDALSHPFPGVADSLDRFAEAGWTLAVCTNKPEKLSKLLLGKLGLADRFSVIAGPDTFGVSKPDPQHILRTVEAAGGTASHAVMVGDSHADVAAAKAAGVPVIGVTFGYTDQPVASFGPDRTIDHFDELWDAVATLRA</sequence>
<comment type="cofactor">
    <cofactor evidence="2 10">
        <name>Mg(2+)</name>
        <dbReference type="ChEBI" id="CHEBI:18420"/>
    </cofactor>
</comment>
<dbReference type="InterPro" id="IPR041492">
    <property type="entry name" value="HAD_2"/>
</dbReference>
<comment type="pathway">
    <text evidence="3 10">Organic acid metabolism; glycolate biosynthesis; glycolate from 2-phosphoglycolate: step 1/1.</text>
</comment>
<dbReference type="Pfam" id="PF13419">
    <property type="entry name" value="HAD_2"/>
    <property type="match status" value="1"/>
</dbReference>
<evidence type="ECO:0000256" key="6">
    <source>
        <dbReference type="ARBA" id="ARBA00022723"/>
    </source>
</evidence>
<dbReference type="SFLD" id="SFLDG01135">
    <property type="entry name" value="C1.5.6:_HAD__Beta-PGM__Phospha"/>
    <property type="match status" value="1"/>
</dbReference>
<dbReference type="GO" id="GO:0005829">
    <property type="term" value="C:cytosol"/>
    <property type="evidence" value="ECO:0007669"/>
    <property type="project" value="TreeGrafter"/>
</dbReference>
<name>A0A6A7XY19_9HYPH</name>
<evidence type="ECO:0000313" key="11">
    <source>
        <dbReference type="EMBL" id="MQT11238.1"/>
    </source>
</evidence>
<evidence type="ECO:0000256" key="5">
    <source>
        <dbReference type="ARBA" id="ARBA00013078"/>
    </source>
</evidence>
<evidence type="ECO:0000256" key="7">
    <source>
        <dbReference type="ARBA" id="ARBA00022801"/>
    </source>
</evidence>
<comment type="caution">
    <text evidence="11">The sequence shown here is derived from an EMBL/GenBank/DDBJ whole genome shotgun (WGS) entry which is preliminary data.</text>
</comment>
<dbReference type="GO" id="GO:0005975">
    <property type="term" value="P:carbohydrate metabolic process"/>
    <property type="evidence" value="ECO:0007669"/>
    <property type="project" value="InterPro"/>
</dbReference>
<evidence type="ECO:0000256" key="2">
    <source>
        <dbReference type="ARBA" id="ARBA00001946"/>
    </source>
</evidence>
<dbReference type="GO" id="GO:0006281">
    <property type="term" value="P:DNA repair"/>
    <property type="evidence" value="ECO:0007669"/>
    <property type="project" value="TreeGrafter"/>
</dbReference>
<comment type="function">
    <text evidence="10">Specifically catalyzes the dephosphorylation of 2-phosphoglycolate. Is involved in the dissimilation of the intracellular 2-phosphoglycolate formed during the DNA repair of 3'-phosphoglycolate ends, a major class of DNA lesions induced by oxidative stress.</text>
</comment>
<organism evidence="11 12">
    <name type="scientific">Segnochrobactrum spirostomi</name>
    <dbReference type="NCBI Taxonomy" id="2608987"/>
    <lineage>
        <taxon>Bacteria</taxon>
        <taxon>Pseudomonadati</taxon>
        <taxon>Pseudomonadota</taxon>
        <taxon>Alphaproteobacteria</taxon>
        <taxon>Hyphomicrobiales</taxon>
        <taxon>Segnochrobactraceae</taxon>
        <taxon>Segnochrobactrum</taxon>
    </lineage>
</organism>
<keyword evidence="9 10" id="KW-0119">Carbohydrate metabolism</keyword>
<dbReference type="InterPro" id="IPR050155">
    <property type="entry name" value="HAD-like_hydrolase_sf"/>
</dbReference>
<feature type="active site" description="Nucleophile" evidence="10">
    <location>
        <position position="8"/>
    </location>
</feature>
<dbReference type="Proteomes" id="UP000332515">
    <property type="component" value="Unassembled WGS sequence"/>
</dbReference>
<dbReference type="PRINTS" id="PR00413">
    <property type="entry name" value="HADHALOGNASE"/>
</dbReference>
<evidence type="ECO:0000256" key="3">
    <source>
        <dbReference type="ARBA" id="ARBA00004818"/>
    </source>
</evidence>
<dbReference type="SFLD" id="SFLDG01129">
    <property type="entry name" value="C1.5:_HAD__Beta-PGM__Phosphata"/>
    <property type="match status" value="1"/>
</dbReference>
<dbReference type="SFLD" id="SFLDS00003">
    <property type="entry name" value="Haloacid_Dehalogenase"/>
    <property type="match status" value="1"/>
</dbReference>
<evidence type="ECO:0000313" key="12">
    <source>
        <dbReference type="Proteomes" id="UP000332515"/>
    </source>
</evidence>
<dbReference type="InterPro" id="IPR036412">
    <property type="entry name" value="HAD-like_sf"/>
</dbReference>
<proteinExistence type="inferred from homology"/>
<dbReference type="UniPathway" id="UPA00865">
    <property type="reaction ID" value="UER00834"/>
</dbReference>
<dbReference type="NCBIfam" id="TIGR01509">
    <property type="entry name" value="HAD-SF-IA-v3"/>
    <property type="match status" value="1"/>
</dbReference>
<dbReference type="InterPro" id="IPR023198">
    <property type="entry name" value="PGP-like_dom2"/>
</dbReference>
<dbReference type="GO" id="GO:0046295">
    <property type="term" value="P:glycolate biosynthetic process"/>
    <property type="evidence" value="ECO:0007669"/>
    <property type="project" value="UniProtKB-UniRule"/>
</dbReference>
<comment type="catalytic activity">
    <reaction evidence="1 10">
        <text>2-phosphoglycolate + H2O = glycolate + phosphate</text>
        <dbReference type="Rhea" id="RHEA:14369"/>
        <dbReference type="ChEBI" id="CHEBI:15377"/>
        <dbReference type="ChEBI" id="CHEBI:29805"/>
        <dbReference type="ChEBI" id="CHEBI:43474"/>
        <dbReference type="ChEBI" id="CHEBI:58033"/>
        <dbReference type="EC" id="3.1.3.18"/>
    </reaction>
</comment>
<feature type="binding site" evidence="10">
    <location>
        <position position="10"/>
    </location>
    <ligand>
        <name>Mg(2+)</name>
        <dbReference type="ChEBI" id="CHEBI:18420"/>
    </ligand>
</feature>
<protein>
    <recommendedName>
        <fullName evidence="5 10">Phosphoglycolate phosphatase</fullName>
        <shortName evidence="10">PGP</shortName>
        <shortName evidence="10">PGPase</shortName>
        <ecNumber evidence="5 10">3.1.3.18</ecNumber>
    </recommendedName>
</protein>
<keyword evidence="8 10" id="KW-0460">Magnesium</keyword>
<dbReference type="InterPro" id="IPR023214">
    <property type="entry name" value="HAD_sf"/>
</dbReference>
<dbReference type="GO" id="GO:0008967">
    <property type="term" value="F:phosphoglycolate phosphatase activity"/>
    <property type="evidence" value="ECO:0007669"/>
    <property type="project" value="UniProtKB-UniRule"/>
</dbReference>
<gene>
    <name evidence="11" type="primary">gph</name>
    <name evidence="11" type="ORF">F0357_00825</name>
</gene>
<dbReference type="Gene3D" id="1.10.150.240">
    <property type="entry name" value="Putative phosphatase, domain 2"/>
    <property type="match status" value="1"/>
</dbReference>
<dbReference type="AlphaFoldDB" id="A0A6A7XY19"/>
<reference evidence="11 12" key="1">
    <citation type="submission" date="2019-09" db="EMBL/GenBank/DDBJ databases">
        <title>Segnochrobactrum spirostomi gen. nov., sp. nov., isolated from the ciliate Spirostomum cf. yagiui and description of a novel family, Segnochrobactraceae fam. nov. within the order Rhizobiales of the class Alphaproteobacteria.</title>
        <authorList>
            <person name="Akter S."/>
            <person name="Shazib S.U.A."/>
            <person name="Shin M.K."/>
        </authorList>
    </citation>
    <scope>NUCLEOTIDE SEQUENCE [LARGE SCALE GENOMIC DNA]</scope>
    <source>
        <strain evidence="11 12">Sp-1</strain>
    </source>
</reference>
<keyword evidence="12" id="KW-1185">Reference proteome</keyword>
<evidence type="ECO:0000256" key="10">
    <source>
        <dbReference type="HAMAP-Rule" id="MF_00495"/>
    </source>
</evidence>
<feature type="binding site" evidence="10">
    <location>
        <position position="170"/>
    </location>
    <ligand>
        <name>Mg(2+)</name>
        <dbReference type="ChEBI" id="CHEBI:18420"/>
    </ligand>
</feature>
<evidence type="ECO:0000256" key="4">
    <source>
        <dbReference type="ARBA" id="ARBA00006171"/>
    </source>
</evidence>
<dbReference type="SUPFAM" id="SSF56784">
    <property type="entry name" value="HAD-like"/>
    <property type="match status" value="1"/>
</dbReference>
<dbReference type="GO" id="GO:0046872">
    <property type="term" value="F:metal ion binding"/>
    <property type="evidence" value="ECO:0007669"/>
    <property type="project" value="UniProtKB-KW"/>
</dbReference>
<dbReference type="HAMAP" id="MF_00495">
    <property type="entry name" value="GPH_hydrolase_bact"/>
    <property type="match status" value="1"/>
</dbReference>
<feature type="binding site" evidence="10">
    <location>
        <position position="8"/>
    </location>
    <ligand>
        <name>Mg(2+)</name>
        <dbReference type="ChEBI" id="CHEBI:18420"/>
    </ligand>
</feature>
<keyword evidence="6 10" id="KW-0479">Metal-binding</keyword>
<evidence type="ECO:0000256" key="1">
    <source>
        <dbReference type="ARBA" id="ARBA00000830"/>
    </source>
</evidence>
<evidence type="ECO:0000256" key="8">
    <source>
        <dbReference type="ARBA" id="ARBA00022842"/>
    </source>
</evidence>
<dbReference type="FunFam" id="3.40.50.1000:FF:000022">
    <property type="entry name" value="Phosphoglycolate phosphatase"/>
    <property type="match status" value="1"/>
</dbReference>
<dbReference type="EMBL" id="VWNA01000001">
    <property type="protein sequence ID" value="MQT11238.1"/>
    <property type="molecule type" value="Genomic_DNA"/>
</dbReference>
<keyword evidence="7 10" id="KW-0378">Hydrolase</keyword>
<dbReference type="InterPro" id="IPR037512">
    <property type="entry name" value="PGPase_prok"/>
</dbReference>
<dbReference type="Gene3D" id="3.40.50.1000">
    <property type="entry name" value="HAD superfamily/HAD-like"/>
    <property type="match status" value="1"/>
</dbReference>